<dbReference type="Gene3D" id="1.20.1080.10">
    <property type="entry name" value="Glycerol uptake facilitator protein"/>
    <property type="match status" value="1"/>
</dbReference>
<dbReference type="GO" id="GO:0015250">
    <property type="term" value="F:water channel activity"/>
    <property type="evidence" value="ECO:0007669"/>
    <property type="project" value="TreeGrafter"/>
</dbReference>
<keyword evidence="2" id="KW-0813">Transport</keyword>
<reference evidence="8" key="1">
    <citation type="submission" date="2020-05" db="EMBL/GenBank/DDBJ databases">
        <authorList>
            <person name="Chiriac C."/>
            <person name="Salcher M."/>
            <person name="Ghai R."/>
            <person name="Kavagutti S V."/>
        </authorList>
    </citation>
    <scope>NUCLEOTIDE SEQUENCE</scope>
</reference>
<keyword evidence="3 7" id="KW-0812">Transmembrane</keyword>
<dbReference type="GO" id="GO:0016020">
    <property type="term" value="C:membrane"/>
    <property type="evidence" value="ECO:0007669"/>
    <property type="project" value="InterPro"/>
</dbReference>
<dbReference type="SUPFAM" id="SSF81338">
    <property type="entry name" value="Aquaporin-like"/>
    <property type="match status" value="1"/>
</dbReference>
<evidence type="ECO:0000256" key="3">
    <source>
        <dbReference type="ARBA" id="ARBA00022692"/>
    </source>
</evidence>
<name>A0A6J6IQF5_9ZZZZ</name>
<keyword evidence="4" id="KW-0677">Repeat</keyword>
<comment type="subcellular location">
    <subcellularLocation>
        <location evidence="1">Endomembrane system</location>
        <topology evidence="1">Multi-pass membrane protein</topology>
    </subcellularLocation>
</comment>
<dbReference type="PANTHER" id="PTHR45665">
    <property type="entry name" value="AQUAPORIN-8"/>
    <property type="match status" value="1"/>
</dbReference>
<dbReference type="PROSITE" id="PS00221">
    <property type="entry name" value="MIP"/>
    <property type="match status" value="1"/>
</dbReference>
<dbReference type="PANTHER" id="PTHR45665:SF9">
    <property type="entry name" value="AQUAPORIN-8"/>
    <property type="match status" value="1"/>
</dbReference>
<dbReference type="InterPro" id="IPR022357">
    <property type="entry name" value="MIP_CS"/>
</dbReference>
<dbReference type="GO" id="GO:0019755">
    <property type="term" value="P:one-carbon compound transport"/>
    <property type="evidence" value="ECO:0007669"/>
    <property type="project" value="UniProtKB-ARBA"/>
</dbReference>
<feature type="transmembrane region" description="Helical" evidence="7">
    <location>
        <begin position="114"/>
        <end position="135"/>
    </location>
</feature>
<dbReference type="InterPro" id="IPR034294">
    <property type="entry name" value="Aquaporin_transptr"/>
</dbReference>
<sequence length="223" mass="23266">MKINATLQKLIVEFLGATLFLIALSGSISHSLALPELAIAATFGLALLITSGISGGHLNPVVSLYFYSRKVLSLKEFLLYVLAQIGGAFFGMLIGLQLWGKAIRPLNIGSAPDISVLLGEWVATGGLVFLFGFLVATKRANLIPVTAALWIFSAASFTQSGAQANPAVSLALILNGQGVTTSGWIIIAQLVGLVSGILGIMVFTAKPGKSKAKAKAVKKVSKK</sequence>
<evidence type="ECO:0000256" key="2">
    <source>
        <dbReference type="ARBA" id="ARBA00022448"/>
    </source>
</evidence>
<keyword evidence="5 7" id="KW-1133">Transmembrane helix</keyword>
<proteinExistence type="predicted"/>
<dbReference type="Pfam" id="PF00230">
    <property type="entry name" value="MIP"/>
    <property type="match status" value="1"/>
</dbReference>
<feature type="transmembrane region" description="Helical" evidence="7">
    <location>
        <begin position="43"/>
        <end position="65"/>
    </location>
</feature>
<evidence type="ECO:0000256" key="1">
    <source>
        <dbReference type="ARBA" id="ARBA00004127"/>
    </source>
</evidence>
<feature type="transmembrane region" description="Helical" evidence="7">
    <location>
        <begin position="77"/>
        <end position="99"/>
    </location>
</feature>
<keyword evidence="6 7" id="KW-0472">Membrane</keyword>
<feature type="transmembrane region" description="Helical" evidence="7">
    <location>
        <begin position="182"/>
        <end position="205"/>
    </location>
</feature>
<evidence type="ECO:0000256" key="7">
    <source>
        <dbReference type="SAM" id="Phobius"/>
    </source>
</evidence>
<accession>A0A6J6IQF5</accession>
<organism evidence="8">
    <name type="scientific">freshwater metagenome</name>
    <dbReference type="NCBI Taxonomy" id="449393"/>
    <lineage>
        <taxon>unclassified sequences</taxon>
        <taxon>metagenomes</taxon>
        <taxon>ecological metagenomes</taxon>
    </lineage>
</organism>
<evidence type="ECO:0000256" key="4">
    <source>
        <dbReference type="ARBA" id="ARBA00022737"/>
    </source>
</evidence>
<evidence type="ECO:0000256" key="5">
    <source>
        <dbReference type="ARBA" id="ARBA00022989"/>
    </source>
</evidence>
<dbReference type="GO" id="GO:0012505">
    <property type="term" value="C:endomembrane system"/>
    <property type="evidence" value="ECO:0007669"/>
    <property type="project" value="UniProtKB-SubCell"/>
</dbReference>
<protein>
    <submittedName>
        <fullName evidence="8">Unannotated protein</fullName>
    </submittedName>
</protein>
<dbReference type="InterPro" id="IPR000425">
    <property type="entry name" value="MIP"/>
</dbReference>
<feature type="transmembrane region" description="Helical" evidence="7">
    <location>
        <begin position="142"/>
        <end position="162"/>
    </location>
</feature>
<dbReference type="PRINTS" id="PR00783">
    <property type="entry name" value="MINTRINSICP"/>
</dbReference>
<gene>
    <name evidence="8" type="ORF">UFOPK2001_00273</name>
</gene>
<dbReference type="AlphaFoldDB" id="A0A6J6IQF5"/>
<dbReference type="InterPro" id="IPR023271">
    <property type="entry name" value="Aquaporin-like"/>
</dbReference>
<evidence type="ECO:0000313" key="8">
    <source>
        <dbReference type="EMBL" id="CAB4626842.1"/>
    </source>
</evidence>
<evidence type="ECO:0000256" key="6">
    <source>
        <dbReference type="ARBA" id="ARBA00023136"/>
    </source>
</evidence>
<dbReference type="GO" id="GO:0005737">
    <property type="term" value="C:cytoplasm"/>
    <property type="evidence" value="ECO:0007669"/>
    <property type="project" value="UniProtKB-ARBA"/>
</dbReference>
<dbReference type="EMBL" id="CAEZVN010000013">
    <property type="protein sequence ID" value="CAB4626842.1"/>
    <property type="molecule type" value="Genomic_DNA"/>
</dbReference>